<feature type="binding site" evidence="5">
    <location>
        <begin position="362"/>
        <end position="363"/>
    </location>
    <ligand>
        <name>FMN</name>
        <dbReference type="ChEBI" id="CHEBI:58210"/>
    </ligand>
</feature>
<dbReference type="Pfam" id="PF01070">
    <property type="entry name" value="FMN_dh"/>
    <property type="match status" value="1"/>
</dbReference>
<evidence type="ECO:0000256" key="3">
    <source>
        <dbReference type="ARBA" id="ARBA00024042"/>
    </source>
</evidence>
<comment type="similarity">
    <text evidence="3">Belongs to the FMN-dependent alpha-hydroxy acid dehydrogenase family.</text>
</comment>
<dbReference type="GO" id="GO:0016491">
    <property type="term" value="F:oxidoreductase activity"/>
    <property type="evidence" value="ECO:0007669"/>
    <property type="project" value="UniProtKB-KW"/>
</dbReference>
<feature type="binding site" evidence="5">
    <location>
        <position position="133"/>
    </location>
    <ligand>
        <name>FMN</name>
        <dbReference type="ChEBI" id="CHEBI:58210"/>
    </ligand>
</feature>
<dbReference type="InterPro" id="IPR037396">
    <property type="entry name" value="FMN_HAD"/>
</dbReference>
<dbReference type="GeneID" id="5847571"/>
<dbReference type="EMBL" id="CM002240">
    <property type="protein sequence ID" value="EDO65219.2"/>
    <property type="molecule type" value="Genomic_DNA"/>
</dbReference>
<feature type="binding site" evidence="5">
    <location>
        <position position="176"/>
    </location>
    <ligand>
        <name>FMN</name>
        <dbReference type="ChEBI" id="CHEBI:58210"/>
    </ligand>
</feature>
<feature type="binding site" evidence="5">
    <location>
        <position position="281"/>
    </location>
    <ligand>
        <name>FMN</name>
        <dbReference type="ChEBI" id="CHEBI:58210"/>
    </ligand>
</feature>
<protein>
    <recommendedName>
        <fullName evidence="7">FMN hydroxy acid dehydrogenase domain-containing protein</fullName>
    </recommendedName>
</protein>
<dbReference type="GO" id="GO:0010181">
    <property type="term" value="F:FMN binding"/>
    <property type="evidence" value="ECO:0007669"/>
    <property type="project" value="InterPro"/>
</dbReference>
<dbReference type="PIRSF" id="PIRSF000138">
    <property type="entry name" value="Al-hdrx_acd_dh"/>
    <property type="match status" value="1"/>
</dbReference>
<feature type="active site" description="Proton acceptor" evidence="4">
    <location>
        <position position="305"/>
    </location>
</feature>
<proteinExistence type="inferred from homology"/>
<accession>A7UWF5</accession>
<dbReference type="InterPro" id="IPR013785">
    <property type="entry name" value="Aldolase_TIM"/>
</dbReference>
<dbReference type="PANTHER" id="PTHR10578">
    <property type="entry name" value="S -2-HYDROXY-ACID OXIDASE-RELATED"/>
    <property type="match status" value="1"/>
</dbReference>
<evidence type="ECO:0000256" key="6">
    <source>
        <dbReference type="SAM" id="MobiDB-lite"/>
    </source>
</evidence>
<dbReference type="OrthoDB" id="1925334at2759"/>
<dbReference type="PROSITE" id="PS51349">
    <property type="entry name" value="FMN_HYDROXY_ACID_DH_2"/>
    <property type="match status" value="1"/>
</dbReference>
<feature type="domain" description="FMN hydroxy acid dehydrogenase" evidence="7">
    <location>
        <begin position="25"/>
        <end position="412"/>
    </location>
</feature>
<feature type="binding site" evidence="5">
    <location>
        <position position="178"/>
    </location>
    <ligand>
        <name>glyoxylate</name>
        <dbReference type="ChEBI" id="CHEBI:36655"/>
    </ligand>
</feature>
<dbReference type="KEGG" id="ncr:NCU11278"/>
<dbReference type="VEuPathDB" id="FungiDB:NCU11278"/>
<sequence>MTNPPTTTMKTTTSTTDPSLQPSQPPLHTLLSTHDFLSAAASSFPPKTHAFVTSAATDCHTHRSNSHTYSLITLRPRILHDVSRVSISTRILDHLVSSPIFAAATSLGTTVHPDGEKAIGRACKKLGVGMTISTSASFSVGEIARAVEDCETVTERKEKEEKEEKEEKAIPPLWFQLYVDKDRSKSEKLLKQAVDAGVKAVFLTVDAPVPGKREADERISAEEAVGLSSSGVPMTGEKAENDQSGGGLGRITGKFLDASVSWGDIAWLRRCLPEEVKIVLKGVQTAADAVRAMEAGVEGIVVSNHGGRSLDTAPATILVLLELQRCCPQVFDKMEVLVDGGVTRGTDVFKALCLGASGVGIGRGILYGLGYGEEGVRRYVQILNDELETTMKMCGITSLDQVHPGLLNTRAVDQLVPETVEEEHPYAKWRPSLRKKVS</sequence>
<dbReference type="SMR" id="A7UWF5"/>
<evidence type="ECO:0000256" key="5">
    <source>
        <dbReference type="PIRSR" id="PIRSR000138-2"/>
    </source>
</evidence>
<dbReference type="PANTHER" id="PTHR10578:SF104">
    <property type="entry name" value="CYTOCHROME B2, MITOCHONDRIAL-RELATED"/>
    <property type="match status" value="1"/>
</dbReference>
<keyword evidence="5" id="KW-0285">Flavoprotein</keyword>
<keyword evidence="5" id="KW-0288">FMN</keyword>
<evidence type="ECO:0000256" key="1">
    <source>
        <dbReference type="ARBA" id="ARBA00001917"/>
    </source>
</evidence>
<feature type="binding site" evidence="5">
    <location>
        <position position="213"/>
    </location>
    <ligand>
        <name>glyoxylate</name>
        <dbReference type="ChEBI" id="CHEBI:36655"/>
    </ligand>
</feature>
<dbReference type="HOGENOM" id="CLU_020639_1_0_1"/>
<comment type="cofactor">
    <cofactor evidence="1">
        <name>FMN</name>
        <dbReference type="ChEBI" id="CHEBI:58210"/>
    </cofactor>
</comment>
<dbReference type="Proteomes" id="UP000001805">
    <property type="component" value="Chromosome 2, Linkage Group V"/>
</dbReference>
<feature type="binding site" evidence="5">
    <location>
        <position position="305"/>
    </location>
    <ligand>
        <name>glyoxylate</name>
        <dbReference type="ChEBI" id="CHEBI:36655"/>
    </ligand>
</feature>
<dbReference type="AlphaFoldDB" id="A7UWF5"/>
<organism evidence="8 9">
    <name type="scientific">Neurospora crassa (strain ATCC 24698 / 74-OR23-1A / CBS 708.71 / DSM 1257 / FGSC 987)</name>
    <dbReference type="NCBI Taxonomy" id="367110"/>
    <lineage>
        <taxon>Eukaryota</taxon>
        <taxon>Fungi</taxon>
        <taxon>Dikarya</taxon>
        <taxon>Ascomycota</taxon>
        <taxon>Pezizomycotina</taxon>
        <taxon>Sordariomycetes</taxon>
        <taxon>Sordariomycetidae</taxon>
        <taxon>Sordariales</taxon>
        <taxon>Sordariaceae</taxon>
        <taxon>Neurospora</taxon>
    </lineage>
</organism>
<dbReference type="InterPro" id="IPR037458">
    <property type="entry name" value="L-MDH/L-LDH_FMN-bd"/>
</dbReference>
<evidence type="ECO:0000256" key="2">
    <source>
        <dbReference type="ARBA" id="ARBA00023002"/>
    </source>
</evidence>
<evidence type="ECO:0000259" key="7">
    <source>
        <dbReference type="PROSITE" id="PS51349"/>
    </source>
</evidence>
<dbReference type="InterPro" id="IPR012133">
    <property type="entry name" value="Alpha-hydoxy_acid_DH_FMN"/>
</dbReference>
<keyword evidence="9" id="KW-1185">Reference proteome</keyword>
<keyword evidence="2" id="KW-0560">Oxidoreductase</keyword>
<dbReference type="InterPro" id="IPR000262">
    <property type="entry name" value="FMN-dep_DH"/>
</dbReference>
<dbReference type="FunFam" id="3.20.20.70:FF:000409">
    <property type="entry name" value="FMN-dependent alpha-hydroxy acid dehydrogenase"/>
    <property type="match status" value="1"/>
</dbReference>
<feature type="binding site" evidence="5">
    <location>
        <position position="308"/>
    </location>
    <ligand>
        <name>glyoxylate</name>
        <dbReference type="ChEBI" id="CHEBI:36655"/>
    </ligand>
</feature>
<feature type="binding site" evidence="5">
    <location>
        <position position="204"/>
    </location>
    <ligand>
        <name>FMN</name>
        <dbReference type="ChEBI" id="CHEBI:58210"/>
    </ligand>
</feature>
<feature type="region of interest" description="Disordered" evidence="6">
    <location>
        <begin position="1"/>
        <end position="25"/>
    </location>
</feature>
<dbReference type="CDD" id="cd02922">
    <property type="entry name" value="FCB2_FMN"/>
    <property type="match status" value="1"/>
</dbReference>
<feature type="region of interest" description="Disordered" evidence="6">
    <location>
        <begin position="223"/>
        <end position="245"/>
    </location>
</feature>
<reference evidence="8 9" key="1">
    <citation type="journal article" date="2003" name="Nature">
        <title>The genome sequence of the filamentous fungus Neurospora crassa.</title>
        <authorList>
            <person name="Galagan J.E."/>
            <person name="Calvo S.E."/>
            <person name="Borkovich K.A."/>
            <person name="Selker E.U."/>
            <person name="Read N.D."/>
            <person name="Jaffe D."/>
            <person name="FitzHugh W."/>
            <person name="Ma L.J."/>
            <person name="Smirnov S."/>
            <person name="Purcell S."/>
            <person name="Rehman B."/>
            <person name="Elkins T."/>
            <person name="Engels R."/>
            <person name="Wang S."/>
            <person name="Nielsen C.B."/>
            <person name="Butler J."/>
            <person name="Endrizzi M."/>
            <person name="Qui D."/>
            <person name="Ianakiev P."/>
            <person name="Bell-Pedersen D."/>
            <person name="Nelson M.A."/>
            <person name="Werner-Washburne M."/>
            <person name="Selitrennikoff C.P."/>
            <person name="Kinsey J.A."/>
            <person name="Braun E.L."/>
            <person name="Zelter A."/>
            <person name="Schulte U."/>
            <person name="Kothe G.O."/>
            <person name="Jedd G."/>
            <person name="Mewes W."/>
            <person name="Staben C."/>
            <person name="Marcotte E."/>
            <person name="Greenberg D."/>
            <person name="Roy A."/>
            <person name="Foley K."/>
            <person name="Naylor J."/>
            <person name="Stange-Thomann N."/>
            <person name="Barrett R."/>
            <person name="Gnerre S."/>
            <person name="Kamal M."/>
            <person name="Kamvysselis M."/>
            <person name="Mauceli E."/>
            <person name="Bielke C."/>
            <person name="Rudd S."/>
            <person name="Frishman D."/>
            <person name="Krystofova S."/>
            <person name="Rasmussen C."/>
            <person name="Metzenberg R.L."/>
            <person name="Perkins D.D."/>
            <person name="Kroken S."/>
            <person name="Cogoni C."/>
            <person name="Macino G."/>
            <person name="Catcheside D."/>
            <person name="Li W."/>
            <person name="Pratt R.J."/>
            <person name="Osmani S.A."/>
            <person name="DeSouza C.P."/>
            <person name="Glass L."/>
            <person name="Orbach M.J."/>
            <person name="Berglund J.A."/>
            <person name="Voelker R."/>
            <person name="Yarden O."/>
            <person name="Plamann M."/>
            <person name="Seiler S."/>
            <person name="Dunlap J."/>
            <person name="Radford A."/>
            <person name="Aramayo R."/>
            <person name="Natvig D.O."/>
            <person name="Alex L.A."/>
            <person name="Mannhaupt G."/>
            <person name="Ebbole D.J."/>
            <person name="Freitag M."/>
            <person name="Paulsen I."/>
            <person name="Sachs M.S."/>
            <person name="Lander E.S."/>
            <person name="Nusbaum C."/>
            <person name="Birren B."/>
        </authorList>
    </citation>
    <scope>NUCLEOTIDE SEQUENCE [LARGE SCALE GENOMIC DNA]</scope>
    <source>
        <strain evidence="9">ATCC 24698 / 74-OR23-1A / CBS 708.71 / DSM 1257 / FGSC 987</strain>
    </source>
</reference>
<evidence type="ECO:0000313" key="8">
    <source>
        <dbReference type="EMBL" id="EDO65219.2"/>
    </source>
</evidence>
<feature type="binding site" evidence="5">
    <location>
        <position position="303"/>
    </location>
    <ligand>
        <name>FMN</name>
        <dbReference type="ChEBI" id="CHEBI:58210"/>
    </ligand>
</feature>
<dbReference type="STRING" id="367110.A7UWF5"/>
<evidence type="ECO:0000313" key="9">
    <source>
        <dbReference type="Proteomes" id="UP000001805"/>
    </source>
</evidence>
<dbReference type="RefSeq" id="XP_001728310.2">
    <property type="nucleotide sequence ID" value="XM_001728258.2"/>
</dbReference>
<gene>
    <name evidence="8" type="ORF">NCU11278</name>
</gene>
<dbReference type="SUPFAM" id="SSF51395">
    <property type="entry name" value="FMN-linked oxidoreductases"/>
    <property type="match status" value="1"/>
</dbReference>
<dbReference type="InParanoid" id="A7UWF5"/>
<name>A7UWF5_NEUCR</name>
<dbReference type="Gene3D" id="3.20.20.70">
    <property type="entry name" value="Aldolase class I"/>
    <property type="match status" value="1"/>
</dbReference>
<evidence type="ECO:0000256" key="4">
    <source>
        <dbReference type="PIRSR" id="PIRSR000138-1"/>
    </source>
</evidence>